<dbReference type="InterPro" id="IPR022139">
    <property type="entry name" value="Fam-L/Fam-M-like_plasmodium"/>
</dbReference>
<evidence type="ECO:0000256" key="1">
    <source>
        <dbReference type="SAM" id="Phobius"/>
    </source>
</evidence>
<sequence>MSILKYIHIKENLELCFFLNILTIIILMWIYHPHDDVFTYGSIIENKNKSGSSLKICFNRHLAEYEVENKLDRRELYKNSSYNFENNGIGNCDDYVSIYGSMKYRDSKKLKLYKTGYMHRYSKKKGLSKLDCYYEKKVFDAMDTINDLEKTWQGDKKSFNKKILKKYGFCFIIPSICVLPGLIIEILYILKLIHIKSSCPSGKGPHDTCQTIADTIAILNTLVFSLLSILVISGIIYVLIKIVKYERLKKGKGKMNRKEYINFCKEVFNVK</sequence>
<feature type="transmembrane region" description="Helical" evidence="1">
    <location>
        <begin position="12"/>
        <end position="31"/>
    </location>
</feature>
<proteinExistence type="predicted"/>
<feature type="transmembrane region" description="Helical" evidence="1">
    <location>
        <begin position="167"/>
        <end position="190"/>
    </location>
</feature>
<evidence type="ECO:0008006" key="4">
    <source>
        <dbReference type="Google" id="ProtNLM"/>
    </source>
</evidence>
<dbReference type="AlphaFoldDB" id="A0A0J9S2S0"/>
<dbReference type="Pfam" id="PF12420">
    <property type="entry name" value="DUF3671"/>
    <property type="match status" value="1"/>
</dbReference>
<keyword evidence="1" id="KW-0472">Membrane</keyword>
<dbReference type="OrthoDB" id="10554918at2759"/>
<gene>
    <name evidence="2" type="ORF">PVIIG_06328</name>
</gene>
<dbReference type="EMBL" id="KQ234514">
    <property type="protein sequence ID" value="KMZ77091.1"/>
    <property type="molecule type" value="Genomic_DNA"/>
</dbReference>
<organism evidence="2 3">
    <name type="scientific">Plasmodium vivax India VII</name>
    <dbReference type="NCBI Taxonomy" id="1077284"/>
    <lineage>
        <taxon>Eukaryota</taxon>
        <taxon>Sar</taxon>
        <taxon>Alveolata</taxon>
        <taxon>Apicomplexa</taxon>
        <taxon>Aconoidasida</taxon>
        <taxon>Haemosporida</taxon>
        <taxon>Plasmodiidae</taxon>
        <taxon>Plasmodium</taxon>
        <taxon>Plasmodium (Plasmodium)</taxon>
    </lineage>
</organism>
<protein>
    <recommendedName>
        <fullName evidence="4">Variable surface protein</fullName>
    </recommendedName>
</protein>
<dbReference type="Proteomes" id="UP000053562">
    <property type="component" value="Unassembled WGS sequence"/>
</dbReference>
<name>A0A0J9S2S0_PLAVI</name>
<keyword evidence="1" id="KW-0812">Transmembrane</keyword>
<feature type="transmembrane region" description="Helical" evidence="1">
    <location>
        <begin position="216"/>
        <end position="240"/>
    </location>
</feature>
<keyword evidence="1" id="KW-1133">Transmembrane helix</keyword>
<evidence type="ECO:0000313" key="2">
    <source>
        <dbReference type="EMBL" id="KMZ77091.1"/>
    </source>
</evidence>
<accession>A0A0J9S2S0</accession>
<evidence type="ECO:0000313" key="3">
    <source>
        <dbReference type="Proteomes" id="UP000053562"/>
    </source>
</evidence>
<reference evidence="2 3" key="1">
    <citation type="submission" date="2011-08" db="EMBL/GenBank/DDBJ databases">
        <title>The Genome Sequence of Plasmodium vivax India VII.</title>
        <authorList>
            <consortium name="The Broad Institute Genome Sequencing Platform"/>
            <consortium name="The Broad Institute Genome Sequencing Center for Infectious Disease"/>
            <person name="Neafsey D."/>
            <person name="Carlton J."/>
            <person name="Barnwell J."/>
            <person name="Collins W."/>
            <person name="Escalante A."/>
            <person name="Mullikin J."/>
            <person name="Saul A."/>
            <person name="Guigo R."/>
            <person name="Camara F."/>
            <person name="Young S.K."/>
            <person name="Zeng Q."/>
            <person name="Gargeya S."/>
            <person name="Fitzgerald M."/>
            <person name="Haas B."/>
            <person name="Abouelleil A."/>
            <person name="Alvarado L."/>
            <person name="Arachchi H.M."/>
            <person name="Berlin A."/>
            <person name="Brown A."/>
            <person name="Chapman S.B."/>
            <person name="Chen Z."/>
            <person name="Dunbar C."/>
            <person name="Freedman E."/>
            <person name="Gearin G."/>
            <person name="Gellesch M."/>
            <person name="Goldberg J."/>
            <person name="Griggs A."/>
            <person name="Gujja S."/>
            <person name="Heiman D."/>
            <person name="Howarth C."/>
            <person name="Larson L."/>
            <person name="Lui A."/>
            <person name="MacDonald P.J.P."/>
            <person name="Montmayeur A."/>
            <person name="Murphy C."/>
            <person name="Neiman D."/>
            <person name="Pearson M."/>
            <person name="Priest M."/>
            <person name="Roberts A."/>
            <person name="Saif S."/>
            <person name="Shea T."/>
            <person name="Shenoy N."/>
            <person name="Sisk P."/>
            <person name="Stolte C."/>
            <person name="Sykes S."/>
            <person name="Wortman J."/>
            <person name="Nusbaum C."/>
            <person name="Birren B."/>
        </authorList>
    </citation>
    <scope>NUCLEOTIDE SEQUENCE [LARGE SCALE GENOMIC DNA]</scope>
    <source>
        <strain evidence="2 3">India VII</strain>
    </source>
</reference>